<dbReference type="CDD" id="cd00176">
    <property type="entry name" value="SPEC"/>
    <property type="match status" value="11"/>
</dbReference>
<evidence type="ECO:0000256" key="6">
    <source>
        <dbReference type="ARBA" id="ARBA00022737"/>
    </source>
</evidence>
<evidence type="ECO:0000313" key="19">
    <source>
        <dbReference type="EMBL" id="AAK20664.1"/>
    </source>
</evidence>
<keyword evidence="21" id="KW-1185">Reference proteome</keyword>
<dbReference type="InterPro" id="IPR015154">
    <property type="entry name" value="EF-hand_dom_typ2"/>
</dbReference>
<dbReference type="GO" id="GO:0005856">
    <property type="term" value="C:cytoskeleton"/>
    <property type="evidence" value="ECO:0007669"/>
    <property type="project" value="UniProtKB-SubCell"/>
</dbReference>
<feature type="region of interest" description="Disordered" evidence="15">
    <location>
        <begin position="3752"/>
        <end position="3843"/>
    </location>
</feature>
<dbReference type="InterPro" id="IPR050774">
    <property type="entry name" value="KCMF1/Dystrophin"/>
</dbReference>
<dbReference type="Pfam" id="PF09069">
    <property type="entry name" value="EF-hand_3"/>
    <property type="match status" value="1"/>
</dbReference>
<feature type="domain" description="Calponin-homology (CH)" evidence="17">
    <location>
        <begin position="152"/>
        <end position="257"/>
    </location>
</feature>
<feature type="coiled-coil region" evidence="14">
    <location>
        <begin position="1692"/>
        <end position="1733"/>
    </location>
</feature>
<dbReference type="GO" id="GO:0099536">
    <property type="term" value="P:synaptic signaling"/>
    <property type="evidence" value="ECO:0000318"/>
    <property type="project" value="GO_Central"/>
</dbReference>
<evidence type="ECO:0000256" key="1">
    <source>
        <dbReference type="ARBA" id="ARBA00004245"/>
    </source>
</evidence>
<dbReference type="CTD" id="1756"/>
<evidence type="ECO:0000256" key="11">
    <source>
        <dbReference type="ARBA" id="ARBA00023203"/>
    </source>
</evidence>
<keyword evidence="12" id="KW-0206">Cytoskeleton</keyword>
<keyword evidence="5" id="KW-0479">Metal-binding</keyword>
<dbReference type="SUPFAM" id="SSF46966">
    <property type="entry name" value="Spectrin repeat"/>
    <property type="match status" value="20"/>
</dbReference>
<feature type="coiled-coil region" evidence="14">
    <location>
        <begin position="1630"/>
        <end position="1664"/>
    </location>
</feature>
<dbReference type="InterPro" id="IPR035436">
    <property type="entry name" value="Dystrophin/utrophin"/>
</dbReference>
<keyword evidence="14" id="KW-0175">Coiled coil</keyword>
<accession>Q9BK91</accession>
<feature type="coiled-coil region" evidence="14">
    <location>
        <begin position="1963"/>
        <end position="2019"/>
    </location>
</feature>
<dbReference type="Gene3D" id="1.10.238.10">
    <property type="entry name" value="EF-hand"/>
    <property type="match status" value="2"/>
</dbReference>
<feature type="coiled-coil region" evidence="14">
    <location>
        <begin position="1067"/>
        <end position="1094"/>
    </location>
</feature>
<dbReference type="OMA" id="SACERYT"/>
<dbReference type="RefSeq" id="NP_999661.1">
    <property type="nucleotide sequence ID" value="NM_214496.1"/>
</dbReference>
<evidence type="ECO:0000256" key="4">
    <source>
        <dbReference type="ARBA" id="ARBA00022490"/>
    </source>
</evidence>
<keyword evidence="8" id="KW-0862">Zinc</keyword>
<feature type="coiled-coil region" evidence="14">
    <location>
        <begin position="1311"/>
        <end position="1349"/>
    </location>
</feature>
<dbReference type="SMART" id="SM00456">
    <property type="entry name" value="WW"/>
    <property type="match status" value="1"/>
</dbReference>
<feature type="coiled-coil region" evidence="14">
    <location>
        <begin position="2478"/>
        <end position="2512"/>
    </location>
</feature>
<dbReference type="GO" id="GO:0042383">
    <property type="term" value="C:sarcolemma"/>
    <property type="evidence" value="ECO:0007669"/>
    <property type="project" value="UniProtKB-SubCell"/>
</dbReference>
<reference evidence="20" key="3">
    <citation type="submission" date="2021-01" db="UniProtKB">
        <authorList>
            <consortium name="EnsemblMetazoa"/>
        </authorList>
    </citation>
    <scope>IDENTIFICATION</scope>
</reference>
<proteinExistence type="evidence at transcript level"/>
<feature type="region of interest" description="Disordered" evidence="15">
    <location>
        <begin position="671"/>
        <end position="703"/>
    </location>
</feature>
<evidence type="ECO:0000256" key="14">
    <source>
        <dbReference type="SAM" id="Coils"/>
    </source>
</evidence>
<dbReference type="OrthoDB" id="18853at2759"/>
<dbReference type="InterPro" id="IPR018159">
    <property type="entry name" value="Spectrin/alpha-actinin"/>
</dbReference>
<dbReference type="Gene3D" id="2.20.70.10">
    <property type="match status" value="1"/>
</dbReference>
<dbReference type="SMART" id="SM00150">
    <property type="entry name" value="SPEC"/>
    <property type="match status" value="22"/>
</dbReference>
<dbReference type="FunFam" id="2.20.70.10:FF:000004">
    <property type="entry name" value="dystrophin isoform X1"/>
    <property type="match status" value="1"/>
</dbReference>
<evidence type="ECO:0000256" key="7">
    <source>
        <dbReference type="ARBA" id="ARBA00022771"/>
    </source>
</evidence>
<keyword evidence="6" id="KW-0677">Repeat</keyword>
<evidence type="ECO:0000256" key="3">
    <source>
        <dbReference type="ARBA" id="ARBA00022475"/>
    </source>
</evidence>
<dbReference type="SUPFAM" id="SSF47576">
    <property type="entry name" value="Calponin-homology domain, CH-domain"/>
    <property type="match status" value="1"/>
</dbReference>
<reference evidence="19" key="1">
    <citation type="journal article" date="2001" name="Gene">
        <title>The dystrophin / utrophin homologues in Drosophila and in sea urchin.</title>
        <authorList>
            <person name="Neuman S."/>
            <person name="Kaban A."/>
            <person name="Volk T."/>
            <person name="Yaffe D."/>
            <person name="Nudel U."/>
        </authorList>
    </citation>
    <scope>NUCLEOTIDE SEQUENCE</scope>
</reference>
<dbReference type="PANTHER" id="PTHR12268">
    <property type="entry name" value="E3 UBIQUITIN-PROTEIN LIGASE KCMF1"/>
    <property type="match status" value="1"/>
</dbReference>
<protein>
    <submittedName>
        <fullName evidence="19">Dystrophin-like protein</fullName>
    </submittedName>
</protein>
<evidence type="ECO:0000256" key="9">
    <source>
        <dbReference type="ARBA" id="ARBA00022837"/>
    </source>
</evidence>
<dbReference type="InParanoid" id="Q9BK91"/>
<evidence type="ECO:0000259" key="18">
    <source>
        <dbReference type="PROSITE" id="PS50135"/>
    </source>
</evidence>
<dbReference type="EnsemblMetazoa" id="NM_214496">
    <property type="protein sequence ID" value="NP_999661"/>
    <property type="gene ID" value="GeneID_373242"/>
</dbReference>
<dbReference type="CDD" id="cd16242">
    <property type="entry name" value="EFh_DMD_like"/>
    <property type="match status" value="1"/>
</dbReference>
<evidence type="ECO:0000256" key="2">
    <source>
        <dbReference type="ARBA" id="ARBA00004278"/>
    </source>
</evidence>
<dbReference type="CDD" id="cd21187">
    <property type="entry name" value="CH_DMD-like_rpt2"/>
    <property type="match status" value="1"/>
</dbReference>
<keyword evidence="7 13" id="KW-0863">Zinc-finger</keyword>
<dbReference type="Pfam" id="PF09068">
    <property type="entry name" value="EF-hand_2"/>
    <property type="match status" value="1"/>
</dbReference>
<feature type="compositionally biased region" description="Basic and acidic residues" evidence="15">
    <location>
        <begin position="1775"/>
        <end position="1799"/>
    </location>
</feature>
<dbReference type="GO" id="GO:0003779">
    <property type="term" value="F:actin binding"/>
    <property type="evidence" value="ECO:0007669"/>
    <property type="project" value="UniProtKB-KW"/>
</dbReference>
<feature type="coiled-coil region" evidence="14">
    <location>
        <begin position="2065"/>
        <end position="2092"/>
    </location>
</feature>
<evidence type="ECO:0000259" key="16">
    <source>
        <dbReference type="PROSITE" id="PS50020"/>
    </source>
</evidence>
<dbReference type="Pfam" id="PF00307">
    <property type="entry name" value="CH"/>
    <property type="match status" value="2"/>
</dbReference>
<keyword evidence="9" id="KW-0106">Calcium</keyword>
<dbReference type="Pfam" id="PF00569">
    <property type="entry name" value="ZZ"/>
    <property type="match status" value="1"/>
</dbReference>
<dbReference type="CDD" id="cd02334">
    <property type="entry name" value="ZZ_dystrophin"/>
    <property type="match status" value="1"/>
</dbReference>
<feature type="compositionally biased region" description="Low complexity" evidence="15">
    <location>
        <begin position="3766"/>
        <end position="3780"/>
    </location>
</feature>
<evidence type="ECO:0000256" key="8">
    <source>
        <dbReference type="ARBA" id="ARBA00022833"/>
    </source>
</evidence>
<dbReference type="GO" id="GO:0005737">
    <property type="term" value="C:cytoplasm"/>
    <property type="evidence" value="ECO:0007669"/>
    <property type="project" value="UniProtKB-ARBA"/>
</dbReference>
<evidence type="ECO:0000256" key="12">
    <source>
        <dbReference type="ARBA" id="ARBA00023212"/>
    </source>
</evidence>
<dbReference type="InterPro" id="IPR015153">
    <property type="entry name" value="EF-hand_dom_typ1"/>
</dbReference>
<dbReference type="SMART" id="SM00033">
    <property type="entry name" value="CH"/>
    <property type="match status" value="2"/>
</dbReference>
<feature type="coiled-coil region" evidence="14">
    <location>
        <begin position="444"/>
        <end position="474"/>
    </location>
</feature>
<dbReference type="SUPFAM" id="SSF47473">
    <property type="entry name" value="EF-hand"/>
    <property type="match status" value="2"/>
</dbReference>
<dbReference type="SUPFAM" id="SSF57850">
    <property type="entry name" value="RING/U-box"/>
    <property type="match status" value="1"/>
</dbReference>
<dbReference type="InterPro" id="IPR036872">
    <property type="entry name" value="CH_dom_sf"/>
</dbReference>
<dbReference type="SUPFAM" id="SSF51045">
    <property type="entry name" value="WW domain"/>
    <property type="match status" value="1"/>
</dbReference>
<dbReference type="Proteomes" id="UP000007110">
    <property type="component" value="Unassembled WGS sequence"/>
</dbReference>
<evidence type="ECO:0000256" key="5">
    <source>
        <dbReference type="ARBA" id="ARBA00022723"/>
    </source>
</evidence>
<feature type="domain" description="WW" evidence="16">
    <location>
        <begin position="3222"/>
        <end position="3255"/>
    </location>
</feature>
<dbReference type="FunFam" id="3.30.60.90:FF:000001">
    <property type="entry name" value="Dystrophin isoform 2"/>
    <property type="match status" value="1"/>
</dbReference>
<comment type="subcellular location">
    <subcellularLocation>
        <location evidence="2">Cell membrane</location>
        <location evidence="2">Sarcolemma</location>
        <topology evidence="2">Peripheral membrane protein</topology>
        <orientation evidence="2">Cytoplasmic side</orientation>
    </subcellularLocation>
    <subcellularLocation>
        <location evidence="1">Cytoplasm</location>
        <location evidence="1">Cytoskeleton</location>
    </subcellularLocation>
</comment>
<evidence type="ECO:0000256" key="13">
    <source>
        <dbReference type="PROSITE-ProRule" id="PRU00228"/>
    </source>
</evidence>
<dbReference type="GO" id="GO:0045202">
    <property type="term" value="C:synapse"/>
    <property type="evidence" value="ECO:0007669"/>
    <property type="project" value="GOC"/>
</dbReference>
<dbReference type="FunFam" id="1.20.58.60:FF:000075">
    <property type="entry name" value="utrophin isoform X1"/>
    <property type="match status" value="1"/>
</dbReference>
<reference evidence="21" key="2">
    <citation type="submission" date="2015-02" db="EMBL/GenBank/DDBJ databases">
        <title>Genome sequencing for Strongylocentrotus purpuratus.</title>
        <authorList>
            <person name="Murali S."/>
            <person name="Liu Y."/>
            <person name="Vee V."/>
            <person name="English A."/>
            <person name="Wang M."/>
            <person name="Skinner E."/>
            <person name="Han Y."/>
            <person name="Muzny D.M."/>
            <person name="Worley K.C."/>
            <person name="Gibbs R.A."/>
        </authorList>
    </citation>
    <scope>NUCLEOTIDE SEQUENCE</scope>
</reference>
<dbReference type="GeneID" id="373242"/>
<keyword evidence="10" id="KW-0472">Membrane</keyword>
<dbReference type="KEGG" id="spu:373242"/>
<dbReference type="GO" id="GO:0016010">
    <property type="term" value="C:dystrophin-associated glycoprotein complex"/>
    <property type="evidence" value="ECO:0007669"/>
    <property type="project" value="UniProtKB-ARBA"/>
</dbReference>
<feature type="domain" description="Calponin-homology (CH)" evidence="17">
    <location>
        <begin position="34"/>
        <end position="138"/>
    </location>
</feature>
<evidence type="ECO:0000259" key="17">
    <source>
        <dbReference type="PROSITE" id="PS50021"/>
    </source>
</evidence>
<feature type="domain" description="ZZ-type" evidence="18">
    <location>
        <begin position="3476"/>
        <end position="3532"/>
    </location>
</feature>
<evidence type="ECO:0000256" key="10">
    <source>
        <dbReference type="ARBA" id="ARBA00023136"/>
    </source>
</evidence>
<dbReference type="Gene3D" id="3.30.60.90">
    <property type="match status" value="1"/>
</dbReference>
<dbReference type="Gene3D" id="1.20.58.60">
    <property type="match status" value="17"/>
</dbReference>
<dbReference type="InterPro" id="IPR036020">
    <property type="entry name" value="WW_dom_sf"/>
</dbReference>
<dbReference type="InterPro" id="IPR043145">
    <property type="entry name" value="Znf_ZZ_sf"/>
</dbReference>
<dbReference type="InterPro" id="IPR002017">
    <property type="entry name" value="Spectrin_repeat"/>
</dbReference>
<dbReference type="SMART" id="SM00291">
    <property type="entry name" value="ZnF_ZZ"/>
    <property type="match status" value="1"/>
</dbReference>
<dbReference type="PROSITE" id="PS01357">
    <property type="entry name" value="ZF_ZZ_1"/>
    <property type="match status" value="1"/>
</dbReference>
<feature type="compositionally biased region" description="Polar residues" evidence="15">
    <location>
        <begin position="3755"/>
        <end position="3765"/>
    </location>
</feature>
<dbReference type="InterPro" id="IPR000433">
    <property type="entry name" value="Znf_ZZ"/>
</dbReference>
<evidence type="ECO:0000313" key="21">
    <source>
        <dbReference type="Proteomes" id="UP000007110"/>
    </source>
</evidence>
<dbReference type="GO" id="GO:0008270">
    <property type="term" value="F:zinc ion binding"/>
    <property type="evidence" value="ECO:0007669"/>
    <property type="project" value="UniProtKB-KW"/>
</dbReference>
<feature type="coiled-coil region" evidence="14">
    <location>
        <begin position="2411"/>
        <end position="2438"/>
    </location>
</feature>
<keyword evidence="3" id="KW-1003">Cell membrane</keyword>
<dbReference type="PANTHER" id="PTHR12268:SF14">
    <property type="entry name" value="DYSTROPHIN-1"/>
    <property type="match status" value="1"/>
</dbReference>
<sequence length="3908" mass="447514">MASSPTSPGLMDSNPDEAEEFGKIIKSRSDERGDIQKKTFSKWVNAQLVQESKPPIQDLYSDLRDGSILLALLEVLSGQKLKRERGFMRVHQLNNVNRALQVLHQNKVRLVNITSNDIVDGNSKLTLGLVWSIIAHWEAKAVLKDTDNSMEQQYEKTVLTWCKEATRGYERVDVKNFTSSWRDGLAFNAILHRHRPDLFVYHYLLKDEPEARLEHAFTVAHSHFNIDRLLDPEDINVGQPDKKSVLMYVTSLYKVLSSQSTLIQDTDRVVGSQTSLNLSRSSAQESFTTASPDLSLSDMSEIDIESYQGNMETVLAWLLNAESHLEHEEEVSTNVDEVKEQFHVHEKFMVELMTHQNSVGSALQEGNHLIIEEKVNEEEESEIREQMTLLNSRWEALRLSAMERQSLLHEVLMQLQQKQLKDLRDWLTKTEQFIDDRSFIGDCLEAVNKQIDDIRDLQEDLEKQQRQVNSLSHMVVVVDESSPENATAVLEEQLTSLGERWASVCQWTEQQWSVLQDVQLQWQRYADAQRQFEDWLSKAESSLAIMRLTQPHSDTDAMEMLKKIKALEQVLELQHSEFCRLNTLAQNIVQHLEEDHPGVASIQTALEDFSQRWDSIVQQMEDQSKVVASSGFNLNITPVTDEINSTTTTTTYSHNDAVVTETLLTKTIHQTVHVSSPTSASSPSPPPMGGARKRSNEDSELRRRFDGELGSLVAWVEDTEQRIMSEDEPTPETPDLDLCKTIYENLDHDWEERKSRVKTVSELADKLIDLTQEDGASPEQIQHSVKSFQNRWNDVHVMLDDRKRKLDQAVRHQAFETELKRLQQAIEPIKQWLDEDLEPVTEDLQRIKMQLDQCRAKQTELAINASHMERLSTTAAALVTFDSTLSRSTNRDLKEFRHLWDTTREHLDEREKLLTEAMNSAPPARYLEALKALTQWLASVQEALKEEEIFVSDLDELEDQLQRYKEVETTIGEQRSSYDYVNRTGKELVVAARTSKQAENIQKDVTQLNRNWEDVTRLCEDRKALLDRSINELRLWLDEVSGLTSWMDDLDVFFTAEEVAMGDIDVLKDQLDQSKCLEDDIKTLQSNMDNILETGERLIRDGDPAFSSRTRGELDDLHQRWKRVTGLATEHRTNLTEAYQRCQTLKANMQDLGSCLDRCEADLDPGKKFSIQDPAEIQTQLKKYMSALEELEAKEKVITEIQEVAEKVNQSSEVKTLVERWTVMRAQVTAKHKILSDASGSWKRLKQMLTEEVIWMDGFEKKLCSPSSSLDAEEISEEIDALESTVMKHVGDNKDLITELADNLIAQGIMIVTIEREVKQFKERTEDISQQAKTRQEKLENNVQLLQRLEKDMLTLQNWISSADRTLNARLTARLSAIDLPDEYEQWKVELDLRETDFININTRAKALMEQTASSANLRLQQQVEILRKNLDDVHGKFRRFQKPADFEPKMAHVKEILDSVMEGIGVLELRNGEPEVIQTQLDACMGFYKTMSEVKPEVEYVIKTGRALVERERGEAQLQLTERLNQLKKQYNELGAKVTDGKSKLDRALKISRKLKKELTIHRDWLQEAGITIDKRSADDKPGQAPQSLNEEQEWCKLTDQDISKHKRALSDALVLSEQLTKLSPEGGLDAMKVDAEALQHQAGELEEKLAKRRAHIQTYQDQLMTFRGDLSGVKEWLGEAQTKLDQSKKLDREELVSEQERQAYQRLQDEVDDLTHRIEEVRDQALELMKLGGDCRRSTEPDLIALNQKWEQVCKGIKEQQVKQKQTAQELEGESRLRAQAEAEQKEQKEQQQQELQERLLQQQQETVVDSKPISISSTPPAAANLNNNNADVIVNEAPLQEERVNVVQTVPVQLTKLEQAAPPPDRMEVDEQIEKQEVTTVECAPTNLEDMFQGMKDQDATPMKPPTSSTTMDVNASGYLQEFNDILEQTNIAIDLCDHRLTRDGQLRDKDFDVDVEANVKDTEEALENLEPDVESLIQQGEQLLQMTQAKDPAQAQKLELKINGLKERWLTLERDAEKRKKTLQVVVPQWYQFKNQTDQMERRMEGVDEQMKDGMEDEEKMKAIQGQIEEKRQEIQKLNQNAQQLNTDGARQVAEPVMLRMNTQWREIEQRFAQFRKPVREEVFVERTITEVKTSFKFEKTTIEQKSGSEPPADFSPLLAEANALCDRVVDTQGILKVPELTGAAFESFSVQEDHLKAIKESLDDLAPSIESVKEREHVVVSQVGATQRKEIQDVMDRLRENWQRLNREYEERHGQFQRCFDQWRQFHCDMRDLASWLSEAERMIQDSKRADGRLHIEKACKHQPVLEEGIATHQAMVASLNSNGEDIVAQSSSVDGGMLQEKLEGLNARWKSVCAEVASWKDRFEFSPEKVEAFMEECSHLQQWLSECQALIRPQAQPVPADATAFKELILKIKEREEDLQQKADEKQRIEESVQILLSGGSISQERGISIKKETEALFKLWEKVSGTIPKFRAQLEEKLEKTEAFLEELQQMRAWVQATMDVLETQGPVGSATSNDEQDSVVVDPKTMNEALKARQENMDSINRLNTQLTAEAQAASRQLADPLREDVERLNTDWERIRYLAAHLRPRSDVELERKVIIQQRIVISEPVDAVTAEVQKLPVPPPAINANRRDSSPWPDVDKVVAELRDWLMLLERMLRLQVVTVGDLEEIENMIMKQKSHIQDLDMKHPQLKELVERAKSIQEETANEGDKRLLHEKMARLLELWEGAEKRATHRAGQLETMMTDSQRFHQLTQELLTWLSKMEGTLDRYPPVAQDMLMLQAQLMAQKGFLEEVEQWKPCLDAVNENGDRLGLEYKDDDTSKIKHVLDGVNQRWANICDRSNVRLGKIEETEQSMQDIDSQLSEFTAWLDSVEGPLSSLYSQTEDKADREDRDRVRVWLQQQQDLQAEIEAHHSILSSLNQSGVKAVQDADSPDESHTLQKKLDTVNHRWTNIHDRSAEIRKRLEANAEEWNNLVRATEELVRWIRLKEDDLIKRQPVGGDYNSIQQQISDHKVYRQQLEEKQSAVERNLQMGSLYLAEQRDLDLLSEKELTGPEAEAHNIVHKLKDSVTDLQDSWNKLNIKSENWQHKLDEMSTKMLALHQAMDKLSSRLHEAEATRSRWLPVGDLIIDSLPQHLAELRSFQDYYSPIHDDLEKVTQMAGHFPAQQVSLSTVNQGRLEDIVRRWKTLQLAIDERARLLNEALRDFGPQSQHFLRASVQHPWERAVAANKVPYFINHGTETTHWDHPRMTELFHSLFDLNAVKFSAYRTGMKLRRLQKSLCLYLLNLASAESIFTQHELVSGNDRTLDVTEIITCLATVYENLAMDHPGMVNVPQCVDMCLNWLLNVYDTVRSGRIRVLAFKVGIVMLCNAHLEDKYRFICRFVADKNGMIDQRGLGLLLHDCVQIPRQLGEVASFGGSNIEPSVRSCFNMTGSKPLIEPAQFLAWMKLEPQSMVWMPVLHRVAASETAKHQAKCNICKECPIVGLRYRCLKCFNFDLCQSCFFSGRKAKTHKLSHPMQEYCTTTTSGEDVRDFAKVVRNKFKSKRYYRKHPRVGYLPVQSVLEGDDLESPITTPQHMANQDTHTRLELYANRLAEVESQGTLNSVPTDLEDEHQLIAHYCHSLGGDVSTVPNSPAQIVVSIDAEHRPDLESQINELEDENRTLLSELETLKTLRSEDVKRAAELAASSGDERTSGRSPGRDAELVAEAKLLRQHKGRLEARMQILEDHNRQLEAQLQRLRQLLEQPQDKSASQVSSSKTTPAVSPTSSISSASKAKRIQHPIAIETRTNGGTSDYDSDMAGEEYNNHPSPHTPPHLKDDHHHHHHLHQGGGAANGVQAKGKVDLDKVIQELNNFPDGAKNGNVGQNSVGSLLHMADNIGKAVDTLVTVMSDEEQSDKDGEA</sequence>
<dbReference type="GO" id="GO:0005886">
    <property type="term" value="C:plasma membrane"/>
    <property type="evidence" value="ECO:0000318"/>
    <property type="project" value="GO_Central"/>
</dbReference>
<feature type="region of interest" description="Disordered" evidence="15">
    <location>
        <begin position="1769"/>
        <end position="1799"/>
    </location>
</feature>
<evidence type="ECO:0000313" key="20">
    <source>
        <dbReference type="EnsemblMetazoa" id="NP_999661"/>
    </source>
</evidence>
<dbReference type="PROSITE" id="PS00019">
    <property type="entry name" value="ACTININ_1"/>
    <property type="match status" value="1"/>
</dbReference>
<dbReference type="PIRSF" id="PIRSF002341">
    <property type="entry name" value="Dystrophin/utrophin"/>
    <property type="match status" value="1"/>
</dbReference>
<dbReference type="PROSITE" id="PS50135">
    <property type="entry name" value="ZF_ZZ_2"/>
    <property type="match status" value="1"/>
</dbReference>
<dbReference type="CDD" id="cd21186">
    <property type="entry name" value="CH_DMD-like_rpt1"/>
    <property type="match status" value="1"/>
</dbReference>
<dbReference type="InterPro" id="IPR001589">
    <property type="entry name" value="Actinin_actin-bd_CS"/>
</dbReference>
<name>Q9BK91_STRPU</name>
<dbReference type="InterPro" id="IPR001202">
    <property type="entry name" value="WW_dom"/>
</dbReference>
<dbReference type="PROSITE" id="PS50021">
    <property type="entry name" value="CH"/>
    <property type="match status" value="2"/>
</dbReference>
<dbReference type="PROSITE" id="PS50020">
    <property type="entry name" value="WW_DOMAIN_2"/>
    <property type="match status" value="1"/>
</dbReference>
<feature type="coiled-coil region" evidence="14">
    <location>
        <begin position="2967"/>
        <end position="3028"/>
    </location>
</feature>
<evidence type="ECO:0000256" key="15">
    <source>
        <dbReference type="SAM" id="MobiDB-lite"/>
    </source>
</evidence>
<keyword evidence="11" id="KW-0009">Actin-binding</keyword>
<dbReference type="Gene3D" id="1.10.418.10">
    <property type="entry name" value="Calponin-like domain"/>
    <property type="match status" value="2"/>
</dbReference>
<keyword evidence="4" id="KW-0963">Cytoplasm</keyword>
<dbReference type="CDD" id="cd00201">
    <property type="entry name" value="WW"/>
    <property type="match status" value="1"/>
</dbReference>
<dbReference type="Pfam" id="PF00435">
    <property type="entry name" value="Spectrin"/>
    <property type="match status" value="11"/>
</dbReference>
<feature type="compositionally biased region" description="Basic and acidic residues" evidence="15">
    <location>
        <begin position="694"/>
        <end position="703"/>
    </location>
</feature>
<feature type="coiled-coil region" evidence="14">
    <location>
        <begin position="3653"/>
        <end position="3680"/>
    </location>
</feature>
<dbReference type="InterPro" id="IPR001715">
    <property type="entry name" value="CH_dom"/>
</dbReference>
<organism evidence="19">
    <name type="scientific">Strongylocentrotus purpuratus</name>
    <name type="common">Purple sea urchin</name>
    <dbReference type="NCBI Taxonomy" id="7668"/>
    <lineage>
        <taxon>Eukaryota</taxon>
        <taxon>Metazoa</taxon>
        <taxon>Echinodermata</taxon>
        <taxon>Eleutherozoa</taxon>
        <taxon>Echinozoa</taxon>
        <taxon>Echinoidea</taxon>
        <taxon>Euechinoidea</taxon>
        <taxon>Echinacea</taxon>
        <taxon>Camarodonta</taxon>
        <taxon>Echinidea</taxon>
        <taxon>Strongylocentrotidae</taxon>
        <taxon>Strongylocentrotus</taxon>
    </lineage>
</organism>
<feature type="coiled-coil region" evidence="14">
    <location>
        <begin position="940"/>
        <end position="1011"/>
    </location>
</feature>
<dbReference type="InterPro" id="IPR011992">
    <property type="entry name" value="EF-hand-dom_pair"/>
</dbReference>
<dbReference type="EMBL" id="AF304204">
    <property type="protein sequence ID" value="AAK20664.1"/>
    <property type="molecule type" value="mRNA"/>
</dbReference>